<dbReference type="InterPro" id="IPR001245">
    <property type="entry name" value="Ser-Thr/Tyr_kinase_cat_dom"/>
</dbReference>
<dbReference type="PROSITE" id="PS00109">
    <property type="entry name" value="PROTEIN_KINASE_TYR"/>
    <property type="match status" value="1"/>
</dbReference>
<dbReference type="InterPro" id="IPR000719">
    <property type="entry name" value="Prot_kinase_dom"/>
</dbReference>
<keyword evidence="4" id="KW-0067">ATP-binding</keyword>
<dbReference type="Gene3D" id="1.10.510.10">
    <property type="entry name" value="Transferase(Phosphotransferase) domain 1"/>
    <property type="match status" value="1"/>
</dbReference>
<evidence type="ECO:0000313" key="8">
    <source>
        <dbReference type="Proteomes" id="UP000620124"/>
    </source>
</evidence>
<dbReference type="AlphaFoldDB" id="A0A8H6TWS8"/>
<evidence type="ECO:0000256" key="3">
    <source>
        <dbReference type="ARBA" id="ARBA00022777"/>
    </source>
</evidence>
<dbReference type="Pfam" id="PF07714">
    <property type="entry name" value="PK_Tyr_Ser-Thr"/>
    <property type="match status" value="1"/>
</dbReference>
<dbReference type="Proteomes" id="UP000620124">
    <property type="component" value="Unassembled WGS sequence"/>
</dbReference>
<evidence type="ECO:0000256" key="1">
    <source>
        <dbReference type="ARBA" id="ARBA00022679"/>
    </source>
</evidence>
<dbReference type="PANTHER" id="PTHR44329">
    <property type="entry name" value="SERINE/THREONINE-PROTEIN KINASE TNNI3K-RELATED"/>
    <property type="match status" value="1"/>
</dbReference>
<name>A0A8H6TWS8_9AGAR</name>
<dbReference type="PROSITE" id="PS50011">
    <property type="entry name" value="PROTEIN_KINASE_DOM"/>
    <property type="match status" value="1"/>
</dbReference>
<evidence type="ECO:0000256" key="5">
    <source>
        <dbReference type="SAM" id="MobiDB-lite"/>
    </source>
</evidence>
<dbReference type="GO" id="GO:0004674">
    <property type="term" value="F:protein serine/threonine kinase activity"/>
    <property type="evidence" value="ECO:0007669"/>
    <property type="project" value="TreeGrafter"/>
</dbReference>
<keyword evidence="8" id="KW-1185">Reference proteome</keyword>
<dbReference type="InterPro" id="IPR011009">
    <property type="entry name" value="Kinase-like_dom_sf"/>
</dbReference>
<evidence type="ECO:0000259" key="6">
    <source>
        <dbReference type="PROSITE" id="PS50011"/>
    </source>
</evidence>
<keyword evidence="1" id="KW-0808">Transferase</keyword>
<dbReference type="GO" id="GO:0005524">
    <property type="term" value="F:ATP binding"/>
    <property type="evidence" value="ECO:0007669"/>
    <property type="project" value="UniProtKB-KW"/>
</dbReference>
<comment type="caution">
    <text evidence="7">The sequence shown here is derived from an EMBL/GenBank/DDBJ whole genome shotgun (WGS) entry which is preliminary data.</text>
</comment>
<evidence type="ECO:0000256" key="4">
    <source>
        <dbReference type="ARBA" id="ARBA00022840"/>
    </source>
</evidence>
<dbReference type="SUPFAM" id="SSF56112">
    <property type="entry name" value="Protein kinase-like (PK-like)"/>
    <property type="match status" value="1"/>
</dbReference>
<evidence type="ECO:0000256" key="2">
    <source>
        <dbReference type="ARBA" id="ARBA00022741"/>
    </source>
</evidence>
<gene>
    <name evidence="7" type="ORF">MVEN_02580200</name>
</gene>
<dbReference type="PANTHER" id="PTHR44329:SF288">
    <property type="entry name" value="MITOGEN-ACTIVATED PROTEIN KINASE KINASE KINASE 20"/>
    <property type="match status" value="1"/>
</dbReference>
<feature type="compositionally biased region" description="Basic and acidic residues" evidence="5">
    <location>
        <begin position="505"/>
        <end position="519"/>
    </location>
</feature>
<evidence type="ECO:0000313" key="7">
    <source>
        <dbReference type="EMBL" id="KAF7326863.1"/>
    </source>
</evidence>
<proteinExistence type="predicted"/>
<keyword evidence="3 7" id="KW-0418">Kinase</keyword>
<feature type="compositionally biased region" description="Polar residues" evidence="5">
    <location>
        <begin position="650"/>
        <end position="667"/>
    </location>
</feature>
<dbReference type="InterPro" id="IPR051681">
    <property type="entry name" value="Ser/Thr_Kinases-Pseudokinases"/>
</dbReference>
<dbReference type="EMBL" id="JACAZI010000039">
    <property type="protein sequence ID" value="KAF7326863.1"/>
    <property type="molecule type" value="Genomic_DNA"/>
</dbReference>
<feature type="region of interest" description="Disordered" evidence="5">
    <location>
        <begin position="497"/>
        <end position="519"/>
    </location>
</feature>
<protein>
    <submittedName>
        <fullName evidence="7">Kinase-like protein</fullName>
    </submittedName>
</protein>
<feature type="region of interest" description="Disordered" evidence="5">
    <location>
        <begin position="650"/>
        <end position="699"/>
    </location>
</feature>
<organism evidence="7 8">
    <name type="scientific">Mycena venus</name>
    <dbReference type="NCBI Taxonomy" id="2733690"/>
    <lineage>
        <taxon>Eukaryota</taxon>
        <taxon>Fungi</taxon>
        <taxon>Dikarya</taxon>
        <taxon>Basidiomycota</taxon>
        <taxon>Agaricomycotina</taxon>
        <taxon>Agaricomycetes</taxon>
        <taxon>Agaricomycetidae</taxon>
        <taxon>Agaricales</taxon>
        <taxon>Marasmiineae</taxon>
        <taxon>Mycenaceae</taxon>
        <taxon>Mycena</taxon>
    </lineage>
</organism>
<reference evidence="7" key="1">
    <citation type="submission" date="2020-05" db="EMBL/GenBank/DDBJ databases">
        <title>Mycena genomes resolve the evolution of fungal bioluminescence.</title>
        <authorList>
            <person name="Tsai I.J."/>
        </authorList>
    </citation>
    <scope>NUCLEOTIDE SEQUENCE</scope>
    <source>
        <strain evidence="7">CCC161011</strain>
    </source>
</reference>
<dbReference type="OrthoDB" id="4062651at2759"/>
<accession>A0A8H6TWS8</accession>
<feature type="domain" description="Protein kinase" evidence="6">
    <location>
        <begin position="180"/>
        <end position="453"/>
    </location>
</feature>
<keyword evidence="2" id="KW-0547">Nucleotide-binding</keyword>
<dbReference type="InterPro" id="IPR008266">
    <property type="entry name" value="Tyr_kinase_AS"/>
</dbReference>
<sequence length="699" mass="77355">MSRKTWQEGKITDSETLLPGDGLPTKIFIYEALLSFLRDACNTEIPGVLPTTLNDYEVSMSFDSVIMSVVESFKSRKTLLDLSSKIGLANDPNLRVALRIDDARIATHLVSIFNSKSAVDDVLLLEGDSAQYFIDVVQETLGRGLFLTQEHNRMAHHTIRKLSEACDRLPSSLFITGVSERNEHPTFFGGYGDIYRAFYNSKPVALKHMRHFFQGSDLRRIRLKFCREAFVWKDLHHPYILPFLGIDRDSFPSSLCMVSPWMEHGTVINYLKINGHANVDKLLYEIAQGLQYLHSRNIVHGDLRGANILINENWSACLADFGLSIFSDATATMSTNRGGSLYWMAPELLDPDRFALKFTRTPATDVYAFGCVCFELYTGRPPFSSLSEPGALMKVINGERPERPPGPPAMSDALWQHVTDFWAEHPASRPSTQSVVQIMVCPTSGPQFSHPTPSLPATPSTPLFPARSLPGSASCATDNLSFSSTVVSSTPGTIIPLDTSLTSSTDEKPEEQPSFKSEDWVCGVPPSSRPLSLLSVFADFGIGTDACIDSGTPSVSQLDEPSAFTPASDVSFSSTFVFPAKDGYNQDHKDEPIDLDGQEMHVASASSGSPPFWHLNNYGPADNITSHSPSSPSFHKQNKAELHTFLRSWTPSPQGTLSLEQSRWEQNPETDKSLPSLPSKTGKWWWPKSFVQSKPPHQP</sequence>